<dbReference type="Gene3D" id="3.30.1540.10">
    <property type="entry name" value="formyl-coa transferase, domain 3"/>
    <property type="match status" value="1"/>
</dbReference>
<dbReference type="InterPro" id="IPR050509">
    <property type="entry name" value="CoA-transferase_III"/>
</dbReference>
<sequence length="368" mass="37827">MAGIGPAPFAAMMLSDMGAEVIRVHPLRAGGDIPLMNTRFDVLARGRRSMAIDLKAEGAAAVLLDMIARADGLIEGFRPGVMERLGLGPAPALALNPALVYGRMTGWGQDGPMAPRAGHDIDYIALSGVLGAMGPGDGPPTVPLNLVGDFGGGGMLMAFGMMCGLWHARATGQGQVVDAAMTEGAALLATMLWGFRAGGAWGGARGANLLDGGAPFYGTYECADGGFMAVGAIEGKFFAEFCTRMGIDPVPAQDDPTLWPQQRADLAARFAAHPRAHWEALFDGSDACVAPVLDWDEAPAHPHNAARRAFIAPGGVTQPAPAPRFSSTPPATPGPAGAAGAETGAVLADWGIGADRIDSLRARGIIEP</sequence>
<comment type="caution">
    <text evidence="2">The sequence shown here is derived from an EMBL/GenBank/DDBJ whole genome shotgun (WGS) entry which is preliminary data.</text>
</comment>
<keyword evidence="3" id="KW-1185">Reference proteome</keyword>
<organism evidence="2 3">
    <name type="scientific">Rhabdonatronobacter sediminivivens</name>
    <dbReference type="NCBI Taxonomy" id="2743469"/>
    <lineage>
        <taxon>Bacteria</taxon>
        <taxon>Pseudomonadati</taxon>
        <taxon>Pseudomonadota</taxon>
        <taxon>Alphaproteobacteria</taxon>
        <taxon>Rhodobacterales</taxon>
        <taxon>Paracoccaceae</taxon>
        <taxon>Rhabdonatronobacter</taxon>
    </lineage>
</organism>
<keyword evidence="2" id="KW-0808">Transferase</keyword>
<dbReference type="Gene3D" id="3.30.60.110">
    <property type="match status" value="1"/>
</dbReference>
<evidence type="ECO:0000256" key="1">
    <source>
        <dbReference type="SAM" id="MobiDB-lite"/>
    </source>
</evidence>
<dbReference type="GO" id="GO:0016740">
    <property type="term" value="F:transferase activity"/>
    <property type="evidence" value="ECO:0007669"/>
    <property type="project" value="UniProtKB-KW"/>
</dbReference>
<dbReference type="InterPro" id="IPR044855">
    <property type="entry name" value="CoA-Trfase_III_dom3_sf"/>
</dbReference>
<dbReference type="InterPro" id="IPR003673">
    <property type="entry name" value="CoA-Trfase_fam_III"/>
</dbReference>
<evidence type="ECO:0000313" key="3">
    <source>
        <dbReference type="Proteomes" id="UP000529417"/>
    </source>
</evidence>
<dbReference type="Pfam" id="PF02515">
    <property type="entry name" value="CoA_transf_3"/>
    <property type="match status" value="1"/>
</dbReference>
<proteinExistence type="predicted"/>
<dbReference type="SUPFAM" id="SSF89796">
    <property type="entry name" value="CoA-transferase family III (CaiB/BaiF)"/>
    <property type="match status" value="1"/>
</dbReference>
<evidence type="ECO:0000313" key="2">
    <source>
        <dbReference type="EMBL" id="NYS23628.1"/>
    </source>
</evidence>
<dbReference type="InterPro" id="IPR023606">
    <property type="entry name" value="CoA-Trfase_III_dom_1_sf"/>
</dbReference>
<protein>
    <submittedName>
        <fullName evidence="2">CoA transferase</fullName>
    </submittedName>
</protein>
<dbReference type="PANTHER" id="PTHR48228:SF5">
    <property type="entry name" value="ALPHA-METHYLACYL-COA RACEMASE"/>
    <property type="match status" value="1"/>
</dbReference>
<name>A0A7Z0HWI8_9RHOB</name>
<gene>
    <name evidence="2" type="ORF">HUK65_01390</name>
</gene>
<dbReference type="Proteomes" id="UP000529417">
    <property type="component" value="Unassembled WGS sequence"/>
</dbReference>
<feature type="region of interest" description="Disordered" evidence="1">
    <location>
        <begin position="317"/>
        <end position="340"/>
    </location>
</feature>
<dbReference type="Gene3D" id="3.40.50.10540">
    <property type="entry name" value="Crotonobetainyl-coa:carnitine coa-transferase, domain 1"/>
    <property type="match status" value="1"/>
</dbReference>
<accession>A0A7Z0HWI8</accession>
<reference evidence="2 3" key="1">
    <citation type="journal article" date="2000" name="Arch. Microbiol.">
        <title>Rhodobaca bogoriensis gen. nov. and sp. nov., an alkaliphilic purple nonsulfur bacterium from African Rift Valley soda lakes.</title>
        <authorList>
            <person name="Milford A.D."/>
            <person name="Achenbach L.A."/>
            <person name="Jung D.O."/>
            <person name="Madigan M.T."/>
        </authorList>
    </citation>
    <scope>NUCLEOTIDE SEQUENCE [LARGE SCALE GENOMIC DNA]</scope>
    <source>
        <strain evidence="2 3">2376</strain>
    </source>
</reference>
<dbReference type="AlphaFoldDB" id="A0A7Z0HWI8"/>
<dbReference type="PANTHER" id="PTHR48228">
    <property type="entry name" value="SUCCINYL-COA--D-CITRAMALATE COA-TRANSFERASE"/>
    <property type="match status" value="1"/>
</dbReference>
<dbReference type="EMBL" id="JACBXS010000002">
    <property type="protein sequence ID" value="NYS23628.1"/>
    <property type="molecule type" value="Genomic_DNA"/>
</dbReference>